<name>A0ACC2T362_9FUNG</name>
<protein>
    <submittedName>
        <fullName evidence="1">ATP-dependent RNA helicase</fullName>
        <ecNumber evidence="1">2.4.1.-</ecNumber>
    </submittedName>
</protein>
<keyword evidence="1" id="KW-0328">Glycosyltransferase</keyword>
<evidence type="ECO:0000313" key="1">
    <source>
        <dbReference type="EMBL" id="KAJ9068951.1"/>
    </source>
</evidence>
<keyword evidence="1" id="KW-0067">ATP-binding</keyword>
<dbReference type="EMBL" id="QTSX02003673">
    <property type="protein sequence ID" value="KAJ9068951.1"/>
    <property type="molecule type" value="Genomic_DNA"/>
</dbReference>
<keyword evidence="1" id="KW-0378">Hydrolase</keyword>
<reference evidence="1" key="1">
    <citation type="submission" date="2022-04" db="EMBL/GenBank/DDBJ databases">
        <title>Genome of the entomopathogenic fungus Entomophthora muscae.</title>
        <authorList>
            <person name="Elya C."/>
            <person name="Lovett B.R."/>
            <person name="Lee E."/>
            <person name="Macias A.M."/>
            <person name="Hajek A.E."/>
            <person name="De Bivort B.L."/>
            <person name="Kasson M.T."/>
            <person name="De Fine Licht H.H."/>
            <person name="Stajich J.E."/>
        </authorList>
    </citation>
    <scope>NUCLEOTIDE SEQUENCE</scope>
    <source>
        <strain evidence="1">Berkeley</strain>
    </source>
</reference>
<proteinExistence type="predicted"/>
<keyword evidence="2" id="KW-1185">Reference proteome</keyword>
<organism evidence="1 2">
    <name type="scientific">Entomophthora muscae</name>
    <dbReference type="NCBI Taxonomy" id="34485"/>
    <lineage>
        <taxon>Eukaryota</taxon>
        <taxon>Fungi</taxon>
        <taxon>Fungi incertae sedis</taxon>
        <taxon>Zoopagomycota</taxon>
        <taxon>Entomophthoromycotina</taxon>
        <taxon>Entomophthoromycetes</taxon>
        <taxon>Entomophthorales</taxon>
        <taxon>Entomophthoraceae</taxon>
        <taxon>Entomophthora</taxon>
    </lineage>
</organism>
<sequence>MTKQTTGQPPLFVASSLGIANTAERLLQNGADPSLVNSEGMCPLGAAATGGHFATCLKLMKHGADPNQTDESGMAPLGLASMEGHIDAVRGLLSNHACVIDHQDRYGWTPLMLSAHLGFGEVVELLLSSGADRTVKNLSGRTAMDLAGEGGHYRIARRLNLPATESGDRPSEGVLLEDADVMDDISLDSDDQKEIQKRLDREDTLDSRSTSSQRTSPVGTLRSRKRFGTIKGLGVAELPMSNLGGVEEEEGESWWEMFSRGVTICCVPMLLSRLGGMRTPGVQQAWREKVALCLVILFISLGLGFLTFGFSSLVCKKVIPIFPDQVLREYGPRSKKMRLMIVRGQLYETGSYFPVGNHRPILPFMDEDLASIIDSYYGQDISDFFPADRASSQCRHWPTLDGADDPCHRLGKNPKMHCHTSHEAWDQLSKLSINNYVAFSWQNISSSPDKLFVFNERVFSLAAYLKPENRDRHFGGELDGVLEGFVGRDVTKDILRHPKLMSLVSCFEEQLLVGRLDGTTIGCFASNLIMLLATAILMTITVIKFTAAMLFDWFLSWKLGKISAKHRPRDTLSHILLLVTCYSEGEHSLRTTLDSLALSDYDDDHKLLFVIADGDVTGSGNAKSTPDLLLDMLEPFYPGVQRTPAPRLYISIGDGPKQSNMACVHMGYYVIEEHRVPFLLIIKCGVSAERGLPKAGNRGKRDSQLILMQWLSNICFNSRMSPLEYDLSEKVRTLCGVTPDSFDMVLMVDADTVVLPDAVSRMVAAMERDPAIMGLCGETKITNKSQSWVTMIQVYEYYISHHLGKAFESIFGGVTCLPGCFCMYRIKIPKSNGYAVPILANPDIVANYSSNDVSTLHKKNLLLLGEDRYLTTLMLRAFPKRKMIYVPKAICKTIVPDEFSVLLSQRRRWINSTIHNLLELVLVPQLCGIFCCSMQFVIFLELLGTVVMPASVLFLLYLVVGIFLGMDVLLPLLFMAALFFMQALLIMLTTRKVSYIAWMFVYILALPVWNLVLPAYSFWHFDDFSWGATRKINGSDPGHGKSSAGTSYQKVPTRRWVEWQQIYVERRLRRDANHQRRVEARKERTRINRQQALAEAHREKFLKHHQNRTALHRFQVASLPEPLPPAITCPPSPQMTEMVRFASEPTPASSPTAPTPSFHHSHPIRRPRGPRPRRAPQPMPPPSPPMPDVDLESPAATTTFPQQPQGPRQDPQGTLSSQKTETSIYLDAAEREVDRLMHQLHNN</sequence>
<keyword evidence="1" id="KW-0808">Transferase</keyword>
<comment type="caution">
    <text evidence="1">The sequence shown here is derived from an EMBL/GenBank/DDBJ whole genome shotgun (WGS) entry which is preliminary data.</text>
</comment>
<accession>A0ACC2T362</accession>
<keyword evidence="1" id="KW-0547">Nucleotide-binding</keyword>
<gene>
    <name evidence="1" type="primary">HAS1_2</name>
    <name evidence="1" type="ORF">DSO57_1023491</name>
</gene>
<evidence type="ECO:0000313" key="2">
    <source>
        <dbReference type="Proteomes" id="UP001165960"/>
    </source>
</evidence>
<keyword evidence="1" id="KW-0347">Helicase</keyword>
<dbReference type="Proteomes" id="UP001165960">
    <property type="component" value="Unassembled WGS sequence"/>
</dbReference>
<dbReference type="EC" id="2.4.1.-" evidence="1"/>